<dbReference type="PANTHER" id="PTHR11088:SF60">
    <property type="entry name" value="TRNA DIMETHYLALLYLTRANSFERASE"/>
    <property type="match status" value="1"/>
</dbReference>
<accession>A0ABV9Z6S7</accession>
<proteinExistence type="inferred from homology"/>
<dbReference type="EC" id="2.5.1.75" evidence="10"/>
<feature type="compositionally biased region" description="Basic and acidic residues" evidence="14">
    <location>
        <begin position="142"/>
        <end position="154"/>
    </location>
</feature>
<comment type="similarity">
    <text evidence="3 10 13">Belongs to the IPP transferase family.</text>
</comment>
<evidence type="ECO:0000313" key="16">
    <source>
        <dbReference type="Proteomes" id="UP001595796"/>
    </source>
</evidence>
<evidence type="ECO:0000256" key="1">
    <source>
        <dbReference type="ARBA" id="ARBA00001946"/>
    </source>
</evidence>
<feature type="site" description="Interaction with substrate tRNA" evidence="10">
    <location>
        <position position="129"/>
    </location>
</feature>
<dbReference type="NCBIfam" id="TIGR00174">
    <property type="entry name" value="miaA"/>
    <property type="match status" value="1"/>
</dbReference>
<dbReference type="RefSeq" id="WP_114957687.1">
    <property type="nucleotide sequence ID" value="NZ_JBHSJF010000006.1"/>
</dbReference>
<reference evidence="16" key="1">
    <citation type="journal article" date="2019" name="Int. J. Syst. Evol. Microbiol.">
        <title>The Global Catalogue of Microorganisms (GCM) 10K type strain sequencing project: providing services to taxonomists for standard genome sequencing and annotation.</title>
        <authorList>
            <consortium name="The Broad Institute Genomics Platform"/>
            <consortium name="The Broad Institute Genome Sequencing Center for Infectious Disease"/>
            <person name="Wu L."/>
            <person name="Ma J."/>
        </authorList>
    </citation>
    <scope>NUCLEOTIDE SEQUENCE [LARGE SCALE GENOMIC DNA]</scope>
    <source>
        <strain evidence="16">CGMCC 1.16444</strain>
    </source>
</reference>
<feature type="site" description="Interaction with substrate tRNA" evidence="10">
    <location>
        <position position="107"/>
    </location>
</feature>
<keyword evidence="5 10" id="KW-0819">tRNA processing</keyword>
<evidence type="ECO:0000256" key="11">
    <source>
        <dbReference type="RuleBase" id="RU003783"/>
    </source>
</evidence>
<evidence type="ECO:0000256" key="14">
    <source>
        <dbReference type="SAM" id="MobiDB-lite"/>
    </source>
</evidence>
<evidence type="ECO:0000256" key="3">
    <source>
        <dbReference type="ARBA" id="ARBA00005842"/>
    </source>
</evidence>
<evidence type="ECO:0000256" key="8">
    <source>
        <dbReference type="ARBA" id="ARBA00022842"/>
    </source>
</evidence>
<keyword evidence="16" id="KW-1185">Reference proteome</keyword>
<organism evidence="15 16">
    <name type="scientific">Flaviflagellibacter deserti</name>
    <dbReference type="NCBI Taxonomy" id="2267266"/>
    <lineage>
        <taxon>Bacteria</taxon>
        <taxon>Pseudomonadati</taxon>
        <taxon>Pseudomonadota</taxon>
        <taxon>Alphaproteobacteria</taxon>
        <taxon>Hyphomicrobiales</taxon>
        <taxon>Flaviflagellibacter</taxon>
    </lineage>
</organism>
<name>A0ABV9Z6S7_9HYPH</name>
<evidence type="ECO:0000256" key="10">
    <source>
        <dbReference type="HAMAP-Rule" id="MF_00185"/>
    </source>
</evidence>
<dbReference type="InterPro" id="IPR018022">
    <property type="entry name" value="IPT"/>
</dbReference>
<feature type="region of interest" description="Disordered" evidence="14">
    <location>
        <begin position="134"/>
        <end position="154"/>
    </location>
</feature>
<evidence type="ECO:0000256" key="13">
    <source>
        <dbReference type="RuleBase" id="RU003785"/>
    </source>
</evidence>
<dbReference type="EMBL" id="JBHSJF010000006">
    <property type="protein sequence ID" value="MFC5069190.1"/>
    <property type="molecule type" value="Genomic_DNA"/>
</dbReference>
<evidence type="ECO:0000256" key="6">
    <source>
        <dbReference type="ARBA" id="ARBA00022741"/>
    </source>
</evidence>
<dbReference type="Gene3D" id="3.40.50.300">
    <property type="entry name" value="P-loop containing nucleotide triphosphate hydrolases"/>
    <property type="match status" value="1"/>
</dbReference>
<feature type="binding site" evidence="10">
    <location>
        <begin position="18"/>
        <end position="23"/>
    </location>
    <ligand>
        <name>substrate</name>
    </ligand>
</feature>
<evidence type="ECO:0000256" key="9">
    <source>
        <dbReference type="ARBA" id="ARBA00049563"/>
    </source>
</evidence>
<keyword evidence="6 10" id="KW-0547">Nucleotide-binding</keyword>
<sequence length="300" mass="33566">MNKPVPSQPRIILLAGPTASGKSAAALRLTEETGGTIVNADSMQVYRDLRLLTSRPPEADEARAPHLLYGHVDGAEAYSVGRWLADVEPVVTQAREDGRILIFVGGTGLYFEALTQGISPVPDIPEAVRQHWRTRGAEASTEDLHRELGRRDPEMARRLRPSDPQRVIRALEVLEATGSSLSHWQEVASRPLIDPGQAERYVFKVERTELRRRIGVRFQTMIEQGALDEVRAIMDRGLDPALPVMRAIGVPLLAAHLRGEMSLQAAIDLSITETRQYAKRQDTWMRRRFGDWPEFPITEA</sequence>
<dbReference type="SUPFAM" id="SSF52540">
    <property type="entry name" value="P-loop containing nucleoside triphosphate hydrolases"/>
    <property type="match status" value="2"/>
</dbReference>
<comment type="cofactor">
    <cofactor evidence="1 10">
        <name>Mg(2+)</name>
        <dbReference type="ChEBI" id="CHEBI:18420"/>
    </cofactor>
</comment>
<keyword evidence="7 10" id="KW-0067">ATP-binding</keyword>
<dbReference type="GO" id="GO:0052381">
    <property type="term" value="F:tRNA dimethylallyltransferase activity"/>
    <property type="evidence" value="ECO:0007669"/>
    <property type="project" value="UniProtKB-EC"/>
</dbReference>
<feature type="region of interest" description="Interaction with substrate tRNA" evidence="10">
    <location>
        <begin position="165"/>
        <end position="169"/>
    </location>
</feature>
<evidence type="ECO:0000256" key="2">
    <source>
        <dbReference type="ARBA" id="ARBA00003213"/>
    </source>
</evidence>
<feature type="binding site" evidence="10">
    <location>
        <begin position="16"/>
        <end position="23"/>
    </location>
    <ligand>
        <name>ATP</name>
        <dbReference type="ChEBI" id="CHEBI:30616"/>
    </ligand>
</feature>
<dbReference type="CDD" id="cd02019">
    <property type="entry name" value="NK"/>
    <property type="match status" value="1"/>
</dbReference>
<comment type="caution">
    <text evidence="10">Lacks conserved residue(s) required for the propagation of feature annotation.</text>
</comment>
<evidence type="ECO:0000256" key="5">
    <source>
        <dbReference type="ARBA" id="ARBA00022694"/>
    </source>
</evidence>
<dbReference type="Pfam" id="PF01715">
    <property type="entry name" value="IPPT"/>
    <property type="match status" value="1"/>
</dbReference>
<dbReference type="Gene3D" id="1.10.287.890">
    <property type="entry name" value="Crystal structure of tRNA isopentenylpyrophosphate transferase (bh2366) domain"/>
    <property type="match status" value="1"/>
</dbReference>
<dbReference type="Proteomes" id="UP001595796">
    <property type="component" value="Unassembled WGS sequence"/>
</dbReference>
<dbReference type="PANTHER" id="PTHR11088">
    <property type="entry name" value="TRNA DIMETHYLALLYLTRANSFERASE"/>
    <property type="match status" value="1"/>
</dbReference>
<dbReference type="Gene3D" id="1.10.20.140">
    <property type="match status" value="1"/>
</dbReference>
<evidence type="ECO:0000256" key="4">
    <source>
        <dbReference type="ARBA" id="ARBA00022679"/>
    </source>
</evidence>
<protein>
    <recommendedName>
        <fullName evidence="10">tRNA dimethylallyltransferase</fullName>
        <ecNumber evidence="10">2.5.1.75</ecNumber>
    </recommendedName>
    <alternativeName>
        <fullName evidence="10">Dimethylallyl diphosphate:tRNA dimethylallyltransferase</fullName>
        <shortName evidence="10">DMAPP:tRNA dimethylallyltransferase</shortName>
        <shortName evidence="10">DMATase</shortName>
    </alternativeName>
    <alternativeName>
        <fullName evidence="10">Isopentenyl-diphosphate:tRNA isopentenyltransferase</fullName>
        <shortName evidence="10">IPP transferase</shortName>
        <shortName evidence="10">IPPT</shortName>
        <shortName evidence="10">IPTase</shortName>
    </alternativeName>
</protein>
<evidence type="ECO:0000256" key="7">
    <source>
        <dbReference type="ARBA" id="ARBA00022840"/>
    </source>
</evidence>
<dbReference type="HAMAP" id="MF_00185">
    <property type="entry name" value="IPP_trans"/>
    <property type="match status" value="1"/>
</dbReference>
<keyword evidence="4 10" id="KW-0808">Transferase</keyword>
<comment type="subunit">
    <text evidence="10">Monomer.</text>
</comment>
<comment type="caution">
    <text evidence="15">The sequence shown here is derived from an EMBL/GenBank/DDBJ whole genome shotgun (WGS) entry which is preliminary data.</text>
</comment>
<dbReference type="InterPro" id="IPR039657">
    <property type="entry name" value="Dimethylallyltransferase"/>
</dbReference>
<evidence type="ECO:0000256" key="12">
    <source>
        <dbReference type="RuleBase" id="RU003784"/>
    </source>
</evidence>
<dbReference type="InterPro" id="IPR027417">
    <property type="entry name" value="P-loop_NTPase"/>
</dbReference>
<evidence type="ECO:0000313" key="15">
    <source>
        <dbReference type="EMBL" id="MFC5069190.1"/>
    </source>
</evidence>
<comment type="function">
    <text evidence="2 10 12">Catalyzes the transfer of a dimethylallyl group onto the adenine at position 37 in tRNAs that read codons beginning with uridine, leading to the formation of N6-(dimethylallyl)adenosine (i(6)A).</text>
</comment>
<gene>
    <name evidence="10 15" type="primary">miaA</name>
    <name evidence="15" type="ORF">ACFPFW_14325</name>
</gene>
<keyword evidence="8 10" id="KW-0460">Magnesium</keyword>
<comment type="catalytic activity">
    <reaction evidence="9 10 11">
        <text>adenosine(37) in tRNA + dimethylallyl diphosphate = N(6)-dimethylallyladenosine(37) in tRNA + diphosphate</text>
        <dbReference type="Rhea" id="RHEA:26482"/>
        <dbReference type="Rhea" id="RHEA-COMP:10162"/>
        <dbReference type="Rhea" id="RHEA-COMP:10375"/>
        <dbReference type="ChEBI" id="CHEBI:33019"/>
        <dbReference type="ChEBI" id="CHEBI:57623"/>
        <dbReference type="ChEBI" id="CHEBI:74411"/>
        <dbReference type="ChEBI" id="CHEBI:74415"/>
        <dbReference type="EC" id="2.5.1.75"/>
    </reaction>
</comment>
<feature type="region of interest" description="Interaction with substrate tRNA" evidence="10">
    <location>
        <begin position="41"/>
        <end position="44"/>
    </location>
</feature>